<comment type="caution">
    <text evidence="2">The sequence shown here is derived from an EMBL/GenBank/DDBJ whole genome shotgun (WGS) entry which is preliminary data.</text>
</comment>
<dbReference type="Gene3D" id="3.40.630.30">
    <property type="match status" value="1"/>
</dbReference>
<dbReference type="RefSeq" id="WP_077114712.1">
    <property type="nucleotide sequence ID" value="NZ_MUKP01000042.1"/>
</dbReference>
<proteinExistence type="predicted"/>
<reference evidence="2 3" key="1">
    <citation type="journal article" date="2016" name="Antonie Van Leeuwenhoek">
        <title>Nocardia donostiensis sp. nov., isolated from human respiratory specimens.</title>
        <authorList>
            <person name="Ercibengoa M."/>
            <person name="Bell M."/>
            <person name="Marimon J.M."/>
            <person name="Humrighouse B."/>
            <person name="Klenk H.P."/>
            <person name="Potter G."/>
            <person name="Perez-Trallero E."/>
        </authorList>
    </citation>
    <scope>NUCLEOTIDE SEQUENCE [LARGE SCALE GENOMIC DNA]</scope>
    <source>
        <strain evidence="2 3">X1655</strain>
    </source>
</reference>
<gene>
    <name evidence="2" type="ORF">B0T46_00095</name>
</gene>
<dbReference type="InterPro" id="IPR051908">
    <property type="entry name" value="Ribosomal_N-acetyltransferase"/>
</dbReference>
<organism evidence="2 3">
    <name type="scientific">Nocardia donostiensis</name>
    <dbReference type="NCBI Taxonomy" id="1538463"/>
    <lineage>
        <taxon>Bacteria</taxon>
        <taxon>Bacillati</taxon>
        <taxon>Actinomycetota</taxon>
        <taxon>Actinomycetes</taxon>
        <taxon>Mycobacteriales</taxon>
        <taxon>Nocardiaceae</taxon>
        <taxon>Nocardia</taxon>
    </lineage>
</organism>
<dbReference type="PROSITE" id="PS51186">
    <property type="entry name" value="GNAT"/>
    <property type="match status" value="1"/>
</dbReference>
<name>A0A1W0B6G7_9NOCA</name>
<dbReference type="GO" id="GO:0005737">
    <property type="term" value="C:cytoplasm"/>
    <property type="evidence" value="ECO:0007669"/>
    <property type="project" value="TreeGrafter"/>
</dbReference>
<keyword evidence="3" id="KW-1185">Reference proteome</keyword>
<dbReference type="GO" id="GO:0008999">
    <property type="term" value="F:protein-N-terminal-alanine acetyltransferase activity"/>
    <property type="evidence" value="ECO:0007669"/>
    <property type="project" value="TreeGrafter"/>
</dbReference>
<protein>
    <submittedName>
        <fullName evidence="2">GNAT family N-acetyltransferase</fullName>
    </submittedName>
</protein>
<accession>A0A1W0B6G7</accession>
<dbReference type="PANTHER" id="PTHR43441">
    <property type="entry name" value="RIBOSOMAL-PROTEIN-SERINE ACETYLTRANSFERASE"/>
    <property type="match status" value="1"/>
</dbReference>
<dbReference type="STRING" id="1538463.B0T36_02065"/>
<dbReference type="Proteomes" id="UP000188836">
    <property type="component" value="Unassembled WGS sequence"/>
</dbReference>
<dbReference type="GO" id="GO:1990189">
    <property type="term" value="F:protein N-terminal-serine acetyltransferase activity"/>
    <property type="evidence" value="ECO:0007669"/>
    <property type="project" value="TreeGrafter"/>
</dbReference>
<dbReference type="EMBL" id="MUMY01000001">
    <property type="protein sequence ID" value="ONM50732.1"/>
    <property type="molecule type" value="Genomic_DNA"/>
</dbReference>
<dbReference type="PANTHER" id="PTHR43441:SF10">
    <property type="entry name" value="ACETYLTRANSFERASE"/>
    <property type="match status" value="1"/>
</dbReference>
<evidence type="ECO:0000259" key="1">
    <source>
        <dbReference type="PROSITE" id="PS51186"/>
    </source>
</evidence>
<dbReference type="InterPro" id="IPR000182">
    <property type="entry name" value="GNAT_dom"/>
</dbReference>
<dbReference type="SUPFAM" id="SSF55729">
    <property type="entry name" value="Acyl-CoA N-acyltransferases (Nat)"/>
    <property type="match status" value="1"/>
</dbReference>
<dbReference type="OrthoDB" id="9795188at2"/>
<feature type="domain" description="N-acetyltransferase" evidence="1">
    <location>
        <begin position="23"/>
        <end position="176"/>
    </location>
</feature>
<dbReference type="InterPro" id="IPR016181">
    <property type="entry name" value="Acyl_CoA_acyltransferase"/>
</dbReference>
<keyword evidence="2" id="KW-0808">Transferase</keyword>
<evidence type="ECO:0000313" key="2">
    <source>
        <dbReference type="EMBL" id="ONM50732.1"/>
    </source>
</evidence>
<sequence>MKERTLTDGTVWLSRPTEADIDAMVAHCQHPSIGAWITIPVPYGREDAETFLRDMAEPGWSGRNPIWALRPHENGPLIGTVRVGGQDETAGEVGYWLAHEHRGRGLMSRAVALVCEFGFDPAGMDLARIGWHAYVGNHASAAVVRRNGFRYEGMARLGAVHRDVRRDTWLAGRLATDPPGPADGWPAGI</sequence>
<evidence type="ECO:0000313" key="3">
    <source>
        <dbReference type="Proteomes" id="UP000188836"/>
    </source>
</evidence>
<dbReference type="Pfam" id="PF13302">
    <property type="entry name" value="Acetyltransf_3"/>
    <property type="match status" value="1"/>
</dbReference>
<dbReference type="AlphaFoldDB" id="A0A1W0B6G7"/>